<dbReference type="KEGG" id="slr:L21SP2_3020"/>
<feature type="domain" description="NAD(P)-binding" evidence="1">
    <location>
        <begin position="7"/>
        <end position="198"/>
    </location>
</feature>
<keyword evidence="3" id="KW-1185">Reference proteome</keyword>
<dbReference type="SUPFAM" id="SSF51735">
    <property type="entry name" value="NAD(P)-binding Rossmann-fold domains"/>
    <property type="match status" value="1"/>
</dbReference>
<dbReference type="Pfam" id="PF13460">
    <property type="entry name" value="NAD_binding_10"/>
    <property type="match status" value="1"/>
</dbReference>
<dbReference type="EMBL" id="CP006939">
    <property type="protein sequence ID" value="AHC16364.1"/>
    <property type="molecule type" value="Genomic_DNA"/>
</dbReference>
<dbReference type="STRING" id="1307761.L21SP2_3020"/>
<accession>V5WLC6</accession>
<evidence type="ECO:0000313" key="3">
    <source>
        <dbReference type="Proteomes" id="UP000018680"/>
    </source>
</evidence>
<evidence type="ECO:0000259" key="1">
    <source>
        <dbReference type="Pfam" id="PF13460"/>
    </source>
</evidence>
<dbReference type="InterPro" id="IPR016040">
    <property type="entry name" value="NAD(P)-bd_dom"/>
</dbReference>
<evidence type="ECO:0000313" key="2">
    <source>
        <dbReference type="EMBL" id="AHC16364.1"/>
    </source>
</evidence>
<keyword evidence="2" id="KW-0560">Oxidoreductase</keyword>
<dbReference type="Proteomes" id="UP000018680">
    <property type="component" value="Chromosome"/>
</dbReference>
<dbReference type="EC" id="1.5.1.30" evidence="2"/>
<dbReference type="GO" id="GO:0004074">
    <property type="term" value="F:biliverdin reductase [NAD(P)H] activity"/>
    <property type="evidence" value="ECO:0007669"/>
    <property type="project" value="TreeGrafter"/>
</dbReference>
<dbReference type="HOGENOM" id="CLU_025711_4_5_12"/>
<gene>
    <name evidence="2" type="ORF">L21SP2_3020</name>
</gene>
<protein>
    <submittedName>
        <fullName evidence="2">Flavin reductase</fullName>
        <ecNumber evidence="2">1.5.1.30</ecNumber>
    </submittedName>
</protein>
<dbReference type="GO" id="GO:0042602">
    <property type="term" value="F:riboflavin reductase (NADPH) activity"/>
    <property type="evidence" value="ECO:0007669"/>
    <property type="project" value="UniProtKB-EC"/>
</dbReference>
<proteinExistence type="predicted"/>
<dbReference type="PANTHER" id="PTHR43355">
    <property type="entry name" value="FLAVIN REDUCTASE (NADPH)"/>
    <property type="match status" value="1"/>
</dbReference>
<dbReference type="eggNOG" id="COG0702">
    <property type="taxonomic scope" value="Bacteria"/>
</dbReference>
<dbReference type="Gene3D" id="3.40.50.720">
    <property type="entry name" value="NAD(P)-binding Rossmann-like Domain"/>
    <property type="match status" value="1"/>
</dbReference>
<dbReference type="RefSeq" id="WP_024269261.1">
    <property type="nucleotide sequence ID" value="NC_023035.1"/>
</dbReference>
<sequence>MTLTIFGSTGKTGQYLVKMALEAGYRVRAFARTPEKMEIRHDNLQVVAGNALEYSSVREAVKGSDAVFSLIGVTPGSEQNSFLMAMQNIVAGMREEGVSRLIMSAGAGVGDPNDRPDFMGRLMGGLIRLIAPKAYHDGLETASYIRSCTDIQWSMIRVPMLSDKAPRQPQIRQGFLGVNTGHSLYRKDMADVMLRELKEGKHIHQAPVYSN</sequence>
<dbReference type="InterPro" id="IPR036291">
    <property type="entry name" value="NAD(P)-bd_dom_sf"/>
</dbReference>
<name>V5WLC6_9SPIO</name>
<organism evidence="2 3">
    <name type="scientific">Salinispira pacifica</name>
    <dbReference type="NCBI Taxonomy" id="1307761"/>
    <lineage>
        <taxon>Bacteria</taxon>
        <taxon>Pseudomonadati</taxon>
        <taxon>Spirochaetota</taxon>
        <taxon>Spirochaetia</taxon>
        <taxon>Spirochaetales</taxon>
        <taxon>Spirochaetaceae</taxon>
        <taxon>Salinispira</taxon>
    </lineage>
</organism>
<dbReference type="PANTHER" id="PTHR43355:SF2">
    <property type="entry name" value="FLAVIN REDUCTASE (NADPH)"/>
    <property type="match status" value="1"/>
</dbReference>
<dbReference type="OrthoDB" id="9786703at2"/>
<reference evidence="2 3" key="1">
    <citation type="journal article" date="2015" name="Stand. Genomic Sci.">
        <title>Complete genome sequence and description of Salinispira pacifica gen. nov., sp. nov., a novel spirochaete isolated form a hypersaline microbial mat.</title>
        <authorList>
            <person name="Ben Hania W."/>
            <person name="Joseph M."/>
            <person name="Schumann P."/>
            <person name="Bunk B."/>
            <person name="Fiebig A."/>
            <person name="Sproer C."/>
            <person name="Klenk H.P."/>
            <person name="Fardeau M.L."/>
            <person name="Spring S."/>
        </authorList>
    </citation>
    <scope>NUCLEOTIDE SEQUENCE [LARGE SCALE GENOMIC DNA]</scope>
    <source>
        <strain evidence="2 3">L21-RPul-D2</strain>
    </source>
</reference>
<dbReference type="AlphaFoldDB" id="V5WLC6"/>
<dbReference type="InterPro" id="IPR051606">
    <property type="entry name" value="Polyketide_Oxido-like"/>
</dbReference>